<evidence type="ECO:0000313" key="7">
    <source>
        <dbReference type="EMBL" id="MBE5034699.1"/>
    </source>
</evidence>
<dbReference type="InterPro" id="IPR058205">
    <property type="entry name" value="D-LDH-like"/>
</dbReference>
<evidence type="ECO:0000259" key="5">
    <source>
        <dbReference type="Pfam" id="PF00389"/>
    </source>
</evidence>
<comment type="similarity">
    <text evidence="1 4">Belongs to the D-isomer specific 2-hydroxyacid dehydrogenase family.</text>
</comment>
<proteinExistence type="inferred from homology"/>
<keyword evidence="3" id="KW-0520">NAD</keyword>
<feature type="domain" description="D-isomer specific 2-hydroxyacid dehydrogenase catalytic" evidence="5">
    <location>
        <begin position="6"/>
        <end position="329"/>
    </location>
</feature>
<evidence type="ECO:0000259" key="6">
    <source>
        <dbReference type="Pfam" id="PF02826"/>
    </source>
</evidence>
<dbReference type="Pfam" id="PF00389">
    <property type="entry name" value="2-Hacid_dh"/>
    <property type="match status" value="1"/>
</dbReference>
<dbReference type="PROSITE" id="PS00671">
    <property type="entry name" value="D_2_HYDROXYACID_DH_3"/>
    <property type="match status" value="1"/>
</dbReference>
<dbReference type="CDD" id="cd12186">
    <property type="entry name" value="LDH"/>
    <property type="match status" value="1"/>
</dbReference>
<dbReference type="PROSITE" id="PS00670">
    <property type="entry name" value="D_2_HYDROXYACID_DH_2"/>
    <property type="match status" value="1"/>
</dbReference>
<organism evidence="7 8">
    <name type="scientific">Gallibacter intestinalis</name>
    <dbReference type="NCBI Taxonomy" id="2779356"/>
    <lineage>
        <taxon>Bacteria</taxon>
        <taxon>Bacillati</taxon>
        <taxon>Bacillota</taxon>
        <taxon>Clostridia</taxon>
        <taxon>Eubacteriales</taxon>
        <taxon>Eubacteriaceae</taxon>
        <taxon>Gallibacter</taxon>
    </lineage>
</organism>
<dbReference type="SUPFAM" id="SSF51735">
    <property type="entry name" value="NAD(P)-binding Rossmann-fold domains"/>
    <property type="match status" value="1"/>
</dbReference>
<dbReference type="Gene3D" id="3.40.50.720">
    <property type="entry name" value="NAD(P)-binding Rossmann-like Domain"/>
    <property type="match status" value="2"/>
</dbReference>
<dbReference type="Proteomes" id="UP001516588">
    <property type="component" value="Unassembled WGS sequence"/>
</dbReference>
<dbReference type="PANTHER" id="PTHR43026">
    <property type="entry name" value="2-HYDROXYACID DEHYDROGENASE HOMOLOG 1-RELATED"/>
    <property type="match status" value="1"/>
</dbReference>
<comment type="caution">
    <text evidence="7">The sequence shown here is derived from an EMBL/GenBank/DDBJ whole genome shotgun (WGS) entry which is preliminary data.</text>
</comment>
<dbReference type="RefSeq" id="WP_226384370.1">
    <property type="nucleotide sequence ID" value="NZ_JADCKA010000001.1"/>
</dbReference>
<dbReference type="EMBL" id="JADCKA010000001">
    <property type="protein sequence ID" value="MBE5034699.1"/>
    <property type="molecule type" value="Genomic_DNA"/>
</dbReference>
<sequence>MKIFAYNVEPYEMEAFTKWMDETGIEVKLYDGLLTPESVEMTKGYDAVTTCQVPPMKDEEIYKKLNEYGIKHIASRTAGVDMFDLELARKYDVTITNVPRYSPHAIAEMAVTHAMVLLRNIKAIEKKQELGNFKWEKPVLSKEMRSCTVGIVGTGFIGSTAAKLFKGLGAEVIGYDLVKNPEAEKVLTYTDSLEELLGKSDIVSLHLPLVDATYHLINADNIKLMKPGSIIINTGRGALIDIEALIPHLESGFLKGAGMDVLECEAIYVNQNVDLDKIKGTPVEKLMNMENVRMTGHYAFFTETAVDNLVSTSLGNIKTHLETGEAPNCKN</sequence>
<dbReference type="SUPFAM" id="SSF52283">
    <property type="entry name" value="Formate/glycerate dehydrogenase catalytic domain-like"/>
    <property type="match status" value="1"/>
</dbReference>
<keyword evidence="8" id="KW-1185">Reference proteome</keyword>
<feature type="domain" description="D-isomer specific 2-hydroxyacid dehydrogenase NAD-binding" evidence="6">
    <location>
        <begin position="112"/>
        <end position="299"/>
    </location>
</feature>
<dbReference type="InterPro" id="IPR006140">
    <property type="entry name" value="D-isomer_DH_NAD-bd"/>
</dbReference>
<name>A0ABR9QUZ7_9FIRM</name>
<accession>A0ABR9QUZ7</accession>
<dbReference type="Pfam" id="PF02826">
    <property type="entry name" value="2-Hacid_dh_C"/>
    <property type="match status" value="1"/>
</dbReference>
<evidence type="ECO:0000256" key="4">
    <source>
        <dbReference type="RuleBase" id="RU003719"/>
    </source>
</evidence>
<protein>
    <submittedName>
        <fullName evidence="7">D-2-hydroxyacid dehydrogenase</fullName>
    </submittedName>
</protein>
<evidence type="ECO:0000256" key="2">
    <source>
        <dbReference type="ARBA" id="ARBA00023002"/>
    </source>
</evidence>
<dbReference type="InterPro" id="IPR036291">
    <property type="entry name" value="NAD(P)-bd_dom_sf"/>
</dbReference>
<evidence type="ECO:0000256" key="1">
    <source>
        <dbReference type="ARBA" id="ARBA00005854"/>
    </source>
</evidence>
<dbReference type="InterPro" id="IPR029753">
    <property type="entry name" value="D-isomer_DH_CS"/>
</dbReference>
<reference evidence="7 8" key="1">
    <citation type="submission" date="2020-10" db="EMBL/GenBank/DDBJ databases">
        <title>ChiBAC.</title>
        <authorList>
            <person name="Zenner C."/>
            <person name="Hitch T.C.A."/>
            <person name="Clavel T."/>
        </authorList>
    </citation>
    <scope>NUCLEOTIDE SEQUENCE [LARGE SCALE GENOMIC DNA]</scope>
    <source>
        <strain evidence="7 8">DSM 108706</strain>
    </source>
</reference>
<dbReference type="InterPro" id="IPR006139">
    <property type="entry name" value="D-isomer_2_OHA_DH_cat_dom"/>
</dbReference>
<gene>
    <name evidence="7" type="ORF">INF20_00145</name>
</gene>
<keyword evidence="2 4" id="KW-0560">Oxidoreductase</keyword>
<dbReference type="PANTHER" id="PTHR43026:SF1">
    <property type="entry name" value="2-HYDROXYACID DEHYDROGENASE HOMOLOG 1-RELATED"/>
    <property type="match status" value="1"/>
</dbReference>
<evidence type="ECO:0000256" key="3">
    <source>
        <dbReference type="ARBA" id="ARBA00023027"/>
    </source>
</evidence>
<evidence type="ECO:0000313" key="8">
    <source>
        <dbReference type="Proteomes" id="UP001516588"/>
    </source>
</evidence>